<dbReference type="Proteomes" id="UP001054945">
    <property type="component" value="Unassembled WGS sequence"/>
</dbReference>
<reference evidence="2 3" key="1">
    <citation type="submission" date="2021-06" db="EMBL/GenBank/DDBJ databases">
        <title>Caerostris extrusa draft genome.</title>
        <authorList>
            <person name="Kono N."/>
            <person name="Arakawa K."/>
        </authorList>
    </citation>
    <scope>NUCLEOTIDE SEQUENCE [LARGE SCALE GENOMIC DNA]</scope>
</reference>
<keyword evidence="1" id="KW-0732">Signal</keyword>
<proteinExistence type="predicted"/>
<name>A0AAV4UM88_CAEEX</name>
<organism evidence="2 3">
    <name type="scientific">Caerostris extrusa</name>
    <name type="common">Bark spider</name>
    <name type="synonym">Caerostris bankana</name>
    <dbReference type="NCBI Taxonomy" id="172846"/>
    <lineage>
        <taxon>Eukaryota</taxon>
        <taxon>Metazoa</taxon>
        <taxon>Ecdysozoa</taxon>
        <taxon>Arthropoda</taxon>
        <taxon>Chelicerata</taxon>
        <taxon>Arachnida</taxon>
        <taxon>Araneae</taxon>
        <taxon>Araneomorphae</taxon>
        <taxon>Entelegynae</taxon>
        <taxon>Araneoidea</taxon>
        <taxon>Araneidae</taxon>
        <taxon>Caerostris</taxon>
    </lineage>
</organism>
<dbReference type="AlphaFoldDB" id="A0AAV4UM88"/>
<evidence type="ECO:0000313" key="3">
    <source>
        <dbReference type="Proteomes" id="UP001054945"/>
    </source>
</evidence>
<keyword evidence="3" id="KW-1185">Reference proteome</keyword>
<protein>
    <submittedName>
        <fullName evidence="2">Uncharacterized protein</fullName>
    </submittedName>
</protein>
<evidence type="ECO:0000313" key="2">
    <source>
        <dbReference type="EMBL" id="GIY58831.1"/>
    </source>
</evidence>
<sequence length="83" mass="9461">MKGTLLTIQDFLVLVPYVEAVQHSRPLDPTSDDPNAMFALSTTEFRVASFYLLLLPLFFSKYDFYGDFCSIIPIVEFKCNVSI</sequence>
<dbReference type="EMBL" id="BPLR01013112">
    <property type="protein sequence ID" value="GIY58831.1"/>
    <property type="molecule type" value="Genomic_DNA"/>
</dbReference>
<accession>A0AAV4UM88</accession>
<evidence type="ECO:0000256" key="1">
    <source>
        <dbReference type="SAM" id="SignalP"/>
    </source>
</evidence>
<feature type="signal peptide" evidence="1">
    <location>
        <begin position="1"/>
        <end position="20"/>
    </location>
</feature>
<comment type="caution">
    <text evidence="2">The sequence shown here is derived from an EMBL/GenBank/DDBJ whole genome shotgun (WGS) entry which is preliminary data.</text>
</comment>
<gene>
    <name evidence="2" type="ORF">CEXT_6931</name>
</gene>
<feature type="chain" id="PRO_5043831389" evidence="1">
    <location>
        <begin position="21"/>
        <end position="83"/>
    </location>
</feature>